<keyword evidence="2" id="KW-0472">Membrane</keyword>
<dbReference type="Gene3D" id="1.10.287.950">
    <property type="entry name" value="Methyl-accepting chemotaxis protein"/>
    <property type="match status" value="1"/>
</dbReference>
<reference evidence="9" key="1">
    <citation type="submission" date="2018-10" db="EMBL/GenBank/DDBJ databases">
        <authorList>
            <person name="Peiro R."/>
            <person name="Begona"/>
            <person name="Cbmso G."/>
            <person name="Lopez M."/>
            <person name="Gonzalez S."/>
            <person name="Sacristan E."/>
            <person name="Castillo E."/>
        </authorList>
    </citation>
    <scope>NUCLEOTIDE SEQUENCE [LARGE SCALE GENOMIC DNA]</scope>
</reference>
<evidence type="ECO:0000256" key="1">
    <source>
        <dbReference type="ARBA" id="ARBA00004429"/>
    </source>
</evidence>
<dbReference type="GO" id="GO:0007165">
    <property type="term" value="P:signal transduction"/>
    <property type="evidence" value="ECO:0007669"/>
    <property type="project" value="UniProtKB-KW"/>
</dbReference>
<dbReference type="GO" id="GO:0005886">
    <property type="term" value="C:plasma membrane"/>
    <property type="evidence" value="ECO:0007669"/>
    <property type="project" value="UniProtKB-SubCell"/>
</dbReference>
<gene>
    <name evidence="8" type="primary">mcpQ_6</name>
    <name evidence="8" type="ORF">RHODGE_RHODGE_04627</name>
</gene>
<dbReference type="SMART" id="SM00283">
    <property type="entry name" value="MA"/>
    <property type="match status" value="1"/>
</dbReference>
<dbReference type="PANTHER" id="PTHR32089:SF112">
    <property type="entry name" value="LYSOZYME-LIKE PROTEIN-RELATED"/>
    <property type="match status" value="1"/>
</dbReference>
<dbReference type="RefSeq" id="WP_129611384.1">
    <property type="nucleotide sequence ID" value="NZ_UWOC01000199.1"/>
</dbReference>
<dbReference type="EMBL" id="UWOC01000199">
    <property type="protein sequence ID" value="VCU11416.1"/>
    <property type="molecule type" value="Genomic_DNA"/>
</dbReference>
<dbReference type="SUPFAM" id="SSF158472">
    <property type="entry name" value="HAMP domain-like"/>
    <property type="match status" value="1"/>
</dbReference>
<comment type="similarity">
    <text evidence="4">Belongs to the methyl-accepting chemotaxis (MCP) protein family.</text>
</comment>
<dbReference type="OrthoDB" id="8320983at2"/>
<keyword evidence="2" id="KW-0997">Cell inner membrane</keyword>
<dbReference type="PANTHER" id="PTHR32089">
    <property type="entry name" value="METHYL-ACCEPTING CHEMOTAXIS PROTEIN MCPB"/>
    <property type="match status" value="1"/>
</dbReference>
<accession>A0A3S4DIU4</accession>
<dbReference type="InterPro" id="IPR004089">
    <property type="entry name" value="MCPsignal_dom"/>
</dbReference>
<keyword evidence="3 5" id="KW-0807">Transducer</keyword>
<evidence type="ECO:0000313" key="9">
    <source>
        <dbReference type="Proteomes" id="UP000289200"/>
    </source>
</evidence>
<sequence length="569" mass="59757">MSLLSRIGILPKILTVIGLLGFAAAAVSVVAVNAITALNEVSREVAAAGAKGIMSSLLNVNVLALNREEHNIAIRPRPDVIRDARQTISDEWAMFDLRFAKLKGLASSDDDRRFIAEAAALYADYRKELEITVKMAESLSGALTPADAEKLIHELLVSRQVQEKARARARDYYAALENRMQVLSEVAETTASNGRTTIVAASAVGILSALAFGFVIGQFGIARPIGTSVANLQALAKDDFTVEISGQDRRDEVGDIARAALVFKQNGIEKKRLQQAQQAAEQQAVAERKREMHRLADGFESAVGDIVETVSSASKDLEGAATTLFRTAETTQQLSTRVAAASGQASSNVQSVASATNEMTASVQEISRQVQESSRIAADAVHQAEKTDARIGELSQAAQRIGDVVKLITAIAEQTNLLALNATIEAARAGEAGKGFAVVAQEVKALAAQTGKATGEIGAQIAGMQQATQDSVGAIKEIGNTIGRIAEIASAIAAAVEQQGAATSEISRNVQQAARGTTEVATNIGEVDRGAAQTGSASTQVLSSARALSTESGRLKLELSKFLATVRAA</sequence>
<organism evidence="8 9">
    <name type="scientific">Rhodoplanes serenus</name>
    <dbReference type="NCBI Taxonomy" id="200615"/>
    <lineage>
        <taxon>Bacteria</taxon>
        <taxon>Pseudomonadati</taxon>
        <taxon>Pseudomonadota</taxon>
        <taxon>Alphaproteobacteria</taxon>
        <taxon>Hyphomicrobiales</taxon>
        <taxon>Nitrobacteraceae</taxon>
        <taxon>Rhodoplanes</taxon>
    </lineage>
</organism>
<keyword evidence="2" id="KW-1003">Cell membrane</keyword>
<dbReference type="Gene3D" id="6.10.340.10">
    <property type="match status" value="1"/>
</dbReference>
<evidence type="ECO:0000256" key="3">
    <source>
        <dbReference type="ARBA" id="ARBA00023224"/>
    </source>
</evidence>
<evidence type="ECO:0000259" key="6">
    <source>
        <dbReference type="PROSITE" id="PS50111"/>
    </source>
</evidence>
<keyword evidence="9" id="KW-1185">Reference proteome</keyword>
<evidence type="ECO:0000256" key="2">
    <source>
        <dbReference type="ARBA" id="ARBA00022519"/>
    </source>
</evidence>
<dbReference type="PROSITE" id="PS50111">
    <property type="entry name" value="CHEMOTAXIS_TRANSDUC_2"/>
    <property type="match status" value="1"/>
</dbReference>
<comment type="subcellular location">
    <subcellularLocation>
        <location evidence="1">Cell inner membrane</location>
        <topology evidence="1">Multi-pass membrane protein</topology>
    </subcellularLocation>
</comment>
<dbReference type="SUPFAM" id="SSF58104">
    <property type="entry name" value="Methyl-accepting chemotaxis protein (MCP) signaling domain"/>
    <property type="match status" value="1"/>
</dbReference>
<proteinExistence type="inferred from homology"/>
<evidence type="ECO:0000259" key="7">
    <source>
        <dbReference type="PROSITE" id="PS50192"/>
    </source>
</evidence>
<dbReference type="Proteomes" id="UP000289200">
    <property type="component" value="Unassembled WGS sequence"/>
</dbReference>
<dbReference type="PROSITE" id="PS50192">
    <property type="entry name" value="T_SNARE"/>
    <property type="match status" value="1"/>
</dbReference>
<name>A0A3S4DIU4_9BRAD</name>
<protein>
    <submittedName>
        <fullName evidence="8">Methyl-accepting chemotaxis protein McpQ</fullName>
    </submittedName>
</protein>
<dbReference type="Pfam" id="PF00015">
    <property type="entry name" value="MCPsignal"/>
    <property type="match status" value="1"/>
</dbReference>
<dbReference type="InterPro" id="IPR000727">
    <property type="entry name" value="T_SNARE_dom"/>
</dbReference>
<feature type="domain" description="Methyl-accepting transducer" evidence="6">
    <location>
        <begin position="306"/>
        <end position="549"/>
    </location>
</feature>
<evidence type="ECO:0000313" key="8">
    <source>
        <dbReference type="EMBL" id="VCU11416.1"/>
    </source>
</evidence>
<dbReference type="AlphaFoldDB" id="A0A3S4DIU4"/>
<comment type="caution">
    <text evidence="8">The sequence shown here is derived from an EMBL/GenBank/DDBJ whole genome shotgun (WGS) entry which is preliminary data.</text>
</comment>
<evidence type="ECO:0000256" key="4">
    <source>
        <dbReference type="ARBA" id="ARBA00029447"/>
    </source>
</evidence>
<evidence type="ECO:0000256" key="5">
    <source>
        <dbReference type="PROSITE-ProRule" id="PRU00284"/>
    </source>
</evidence>
<feature type="domain" description="T-SNARE coiled-coil homology" evidence="7">
    <location>
        <begin position="465"/>
        <end position="527"/>
    </location>
</feature>